<evidence type="ECO:0000313" key="4">
    <source>
        <dbReference type="Proteomes" id="UP000639772"/>
    </source>
</evidence>
<keyword evidence="3" id="KW-1185">Reference proteome</keyword>
<sequence length="80" mass="9003">MIIASTSLADLCHELELASEAPAASTEFCFQLNSKTTASRKPSRREANQEELIVLYGLNPVVSDRYRRGRGVRQTEKDEF</sequence>
<name>A0A835PVF6_VANPL</name>
<reference evidence="3 4" key="1">
    <citation type="journal article" date="2020" name="Nat. Food">
        <title>A phased Vanilla planifolia genome enables genetic improvement of flavour and production.</title>
        <authorList>
            <person name="Hasing T."/>
            <person name="Tang H."/>
            <person name="Brym M."/>
            <person name="Khazi F."/>
            <person name="Huang T."/>
            <person name="Chambers A.H."/>
        </authorList>
    </citation>
    <scope>NUCLEOTIDE SEQUENCE [LARGE SCALE GENOMIC DNA]</scope>
    <source>
        <tissue evidence="2">Leaf</tissue>
    </source>
</reference>
<dbReference type="Proteomes" id="UP000636800">
    <property type="component" value="Chromosome 11"/>
</dbReference>
<evidence type="ECO:0000313" key="3">
    <source>
        <dbReference type="Proteomes" id="UP000636800"/>
    </source>
</evidence>
<dbReference type="EMBL" id="JADCNL010000011">
    <property type="protein sequence ID" value="KAG0461060.1"/>
    <property type="molecule type" value="Genomic_DNA"/>
</dbReference>
<evidence type="ECO:0000313" key="2">
    <source>
        <dbReference type="EMBL" id="KAG0461060.1"/>
    </source>
</evidence>
<proteinExistence type="predicted"/>
<gene>
    <name evidence="2" type="ORF">HPP92_021357</name>
    <name evidence="1" type="ORF">HPP92_027711</name>
</gene>
<dbReference type="AlphaFoldDB" id="A0A835PVF6"/>
<protein>
    <submittedName>
        <fullName evidence="2">Uncharacterized protein</fullName>
    </submittedName>
</protein>
<dbReference type="Proteomes" id="UP000639772">
    <property type="component" value="Unassembled WGS sequence"/>
</dbReference>
<comment type="caution">
    <text evidence="2">The sequence shown here is derived from an EMBL/GenBank/DDBJ whole genome shotgun (WGS) entry which is preliminary data.</text>
</comment>
<organism evidence="2 3">
    <name type="scientific">Vanilla planifolia</name>
    <name type="common">Vanilla</name>
    <dbReference type="NCBI Taxonomy" id="51239"/>
    <lineage>
        <taxon>Eukaryota</taxon>
        <taxon>Viridiplantae</taxon>
        <taxon>Streptophyta</taxon>
        <taxon>Embryophyta</taxon>
        <taxon>Tracheophyta</taxon>
        <taxon>Spermatophyta</taxon>
        <taxon>Magnoliopsida</taxon>
        <taxon>Liliopsida</taxon>
        <taxon>Asparagales</taxon>
        <taxon>Orchidaceae</taxon>
        <taxon>Vanilloideae</taxon>
        <taxon>Vanilleae</taxon>
        <taxon>Vanilla</taxon>
    </lineage>
</organism>
<accession>A0A835PVF6</accession>
<evidence type="ECO:0000313" key="1">
    <source>
        <dbReference type="EMBL" id="KAG0448672.1"/>
    </source>
</evidence>
<dbReference type="EMBL" id="JADCNM010000281">
    <property type="protein sequence ID" value="KAG0448672.1"/>
    <property type="molecule type" value="Genomic_DNA"/>
</dbReference>